<sequence length="189" mass="20759">MFSAGFLDNLSYNKTISYDSFPIIKCTSSSGHIEESLGSTSVSINVTKVDQEDYNSSNQNGFAIGDKENALQQGRVYSRILRSRNIVVPECIDRGADTSSTRPKQTKFRGRRRLALKENVDENSHLQLTLDGSAGGSSVQSFLESLVPDETKPHSARKALHLTATSQVADDTDQTRVSCVSLFRSMLCC</sequence>
<comment type="caution">
    <text evidence="1">The sequence shown here is derived from an EMBL/GenBank/DDBJ whole genome shotgun (WGS) entry which is preliminary data.</text>
</comment>
<protein>
    <submittedName>
        <fullName evidence="1">Uncharacterized protein</fullName>
    </submittedName>
</protein>
<evidence type="ECO:0000313" key="2">
    <source>
        <dbReference type="Proteomes" id="UP000748531"/>
    </source>
</evidence>
<organism evidence="1 2">
    <name type="scientific">Paragonimus heterotremus</name>
    <dbReference type="NCBI Taxonomy" id="100268"/>
    <lineage>
        <taxon>Eukaryota</taxon>
        <taxon>Metazoa</taxon>
        <taxon>Spiralia</taxon>
        <taxon>Lophotrochozoa</taxon>
        <taxon>Platyhelminthes</taxon>
        <taxon>Trematoda</taxon>
        <taxon>Digenea</taxon>
        <taxon>Plagiorchiida</taxon>
        <taxon>Troglotremata</taxon>
        <taxon>Troglotrematidae</taxon>
        <taxon>Paragonimus</taxon>
    </lineage>
</organism>
<reference evidence="1" key="1">
    <citation type="submission" date="2019-05" db="EMBL/GenBank/DDBJ databases">
        <title>Annotation for the trematode Paragonimus heterotremus.</title>
        <authorList>
            <person name="Choi Y.-J."/>
        </authorList>
    </citation>
    <scope>NUCLEOTIDE SEQUENCE</scope>
    <source>
        <strain evidence="1">LC</strain>
    </source>
</reference>
<dbReference type="OrthoDB" id="10347547at2759"/>
<evidence type="ECO:0000313" key="1">
    <source>
        <dbReference type="EMBL" id="KAF5394768.1"/>
    </source>
</evidence>
<gene>
    <name evidence="1" type="ORF">PHET_10318</name>
</gene>
<name>A0A8J4SZ47_9TREM</name>
<dbReference type="EMBL" id="LUCH01017730">
    <property type="protein sequence ID" value="KAF5394768.1"/>
    <property type="molecule type" value="Genomic_DNA"/>
</dbReference>
<accession>A0A8J4SZ47</accession>
<keyword evidence="2" id="KW-1185">Reference proteome</keyword>
<dbReference type="Proteomes" id="UP000748531">
    <property type="component" value="Unassembled WGS sequence"/>
</dbReference>
<dbReference type="AlphaFoldDB" id="A0A8J4SZ47"/>
<proteinExistence type="predicted"/>